<dbReference type="InterPro" id="IPR025388">
    <property type="entry name" value="Alginate_export_dom"/>
</dbReference>
<evidence type="ECO:0000313" key="3">
    <source>
        <dbReference type="Proteomes" id="UP000249082"/>
    </source>
</evidence>
<comment type="caution">
    <text evidence="2">The sequence shown here is derived from an EMBL/GenBank/DDBJ whole genome shotgun (WGS) entry which is preliminary data.</text>
</comment>
<gene>
    <name evidence="2" type="ORF">DI555_21580</name>
</gene>
<organism evidence="2 3">
    <name type="scientific">Novosphingobium pentaromativorans</name>
    <dbReference type="NCBI Taxonomy" id="205844"/>
    <lineage>
        <taxon>Bacteria</taxon>
        <taxon>Pseudomonadati</taxon>
        <taxon>Pseudomonadota</taxon>
        <taxon>Alphaproteobacteria</taxon>
        <taxon>Sphingomonadales</taxon>
        <taxon>Sphingomonadaceae</taxon>
        <taxon>Novosphingobium</taxon>
    </lineage>
</organism>
<dbReference type="Proteomes" id="UP000249082">
    <property type="component" value="Unassembled WGS sequence"/>
</dbReference>
<dbReference type="Gene3D" id="2.40.160.100">
    <property type="match status" value="1"/>
</dbReference>
<dbReference type="Pfam" id="PF13372">
    <property type="entry name" value="Alginate_exp"/>
    <property type="match status" value="1"/>
</dbReference>
<sequence>MPSSSTWVLSAGSFSWRSWLTGRRTVPDFVVPDLLRDRWPGRAPLASTRLKTDSGPGSSPGRRFAALALFLAAVLSTSAKAEPTEAWQAPTLSITRYDEDWSDLADAEKRGHHWTGPFKYISIGDDAWLSTGIELRARNENLENNLWGDAEAPNDSYLWLRALPYADLHVGGLRAFVQPIASTSVGVAPSPGPVDGSGVDLLQGFVEADLGPVTLRGGRQMLSLGTERLIGTRYGPNVPIAFDGVRANVKLGAGTLSLLAVKPVQARKGDFNDRTSPDKALWGAYAAMPNLDLYYLGYRNDAARWGMREGTETRHSLGARWHGTGGDWHWNVEGVYQFGRFAGGPISAWTLGTELGHAFPDAPLAPDLTVRVNIVSGDGKRGDNRLGTFNALFPKGKYFGELSPVGPYNIVNAYSSLGLQLAPDVSTSLAAMAYWRASNADGIYDIPGNLIRDAGDSRAKFVGKEVEATLAWQATAELELSASLSAFAPGAFIRQTGSAKTIHMLGLESNFRF</sequence>
<evidence type="ECO:0000313" key="2">
    <source>
        <dbReference type="EMBL" id="PZQ51078.1"/>
    </source>
</evidence>
<accession>A0A2W5NF51</accession>
<proteinExistence type="predicted"/>
<reference evidence="2 3" key="1">
    <citation type="submission" date="2017-08" db="EMBL/GenBank/DDBJ databases">
        <title>Infants hospitalized years apart are colonized by the same room-sourced microbial strains.</title>
        <authorList>
            <person name="Brooks B."/>
            <person name="Olm M.R."/>
            <person name="Firek B.A."/>
            <person name="Baker R."/>
            <person name="Thomas B.C."/>
            <person name="Morowitz M.J."/>
            <person name="Banfield J.F."/>
        </authorList>
    </citation>
    <scope>NUCLEOTIDE SEQUENCE [LARGE SCALE GENOMIC DNA]</scope>
    <source>
        <strain evidence="2">S2_005_002_R2_33</strain>
    </source>
</reference>
<feature type="domain" description="Alginate export" evidence="1">
    <location>
        <begin position="128"/>
        <end position="499"/>
    </location>
</feature>
<dbReference type="InterPro" id="IPR053728">
    <property type="entry name" value="Alginate_Permeability_Chnl"/>
</dbReference>
<name>A0A2W5NF51_9SPHN</name>
<dbReference type="EMBL" id="QFPX01000028">
    <property type="protein sequence ID" value="PZQ51078.1"/>
    <property type="molecule type" value="Genomic_DNA"/>
</dbReference>
<evidence type="ECO:0000259" key="1">
    <source>
        <dbReference type="Pfam" id="PF13372"/>
    </source>
</evidence>
<dbReference type="AlphaFoldDB" id="A0A2W5NF51"/>
<protein>
    <recommendedName>
        <fullName evidence="1">Alginate export domain-containing protein</fullName>
    </recommendedName>
</protein>